<dbReference type="InterPro" id="IPR002912">
    <property type="entry name" value="ACT_dom"/>
</dbReference>
<evidence type="ECO:0000256" key="1">
    <source>
        <dbReference type="ARBA" id="ARBA00022737"/>
    </source>
</evidence>
<dbReference type="SUPFAM" id="SSF55021">
    <property type="entry name" value="ACT-like"/>
    <property type="match status" value="2"/>
</dbReference>
<reference evidence="4" key="1">
    <citation type="submission" date="2020-10" db="EMBL/GenBank/DDBJ databases">
        <title>Unveiling of a novel bifunctional photoreceptor, Dualchrome1, isolated from a cosmopolitan green alga.</title>
        <authorList>
            <person name="Suzuki S."/>
            <person name="Kawachi M."/>
        </authorList>
    </citation>
    <scope>NUCLEOTIDE SEQUENCE</scope>
    <source>
        <strain evidence="4">NIES 2893</strain>
    </source>
</reference>
<feature type="region of interest" description="Disordered" evidence="2">
    <location>
        <begin position="398"/>
        <end position="470"/>
    </location>
</feature>
<dbReference type="Proteomes" id="UP000660262">
    <property type="component" value="Unassembled WGS sequence"/>
</dbReference>
<proteinExistence type="predicted"/>
<evidence type="ECO:0000313" key="5">
    <source>
        <dbReference type="Proteomes" id="UP000660262"/>
    </source>
</evidence>
<keyword evidence="5" id="KW-1185">Reference proteome</keyword>
<accession>A0A830HPQ1</accession>
<comment type="caution">
    <text evidence="4">The sequence shown here is derived from an EMBL/GenBank/DDBJ whole genome shotgun (WGS) entry which is preliminary data.</text>
</comment>
<feature type="domain" description="ACT" evidence="3">
    <location>
        <begin position="81"/>
        <end position="161"/>
    </location>
</feature>
<dbReference type="InterPro" id="IPR040217">
    <property type="entry name" value="ACR1-12"/>
</dbReference>
<dbReference type="PANTHER" id="PTHR31096:SF22">
    <property type="entry name" value="ACT DOMAIN-CONTAINING PROTEIN ACR4"/>
    <property type="match status" value="1"/>
</dbReference>
<keyword evidence="1" id="KW-0677">Repeat</keyword>
<gene>
    <name evidence="4" type="ORF">PPROV_000746000</name>
</gene>
<feature type="region of interest" description="Disordered" evidence="2">
    <location>
        <begin position="315"/>
        <end position="338"/>
    </location>
</feature>
<evidence type="ECO:0000256" key="2">
    <source>
        <dbReference type="SAM" id="MobiDB-lite"/>
    </source>
</evidence>
<dbReference type="EMBL" id="BNJQ01000022">
    <property type="protein sequence ID" value="GHP08723.1"/>
    <property type="molecule type" value="Genomic_DNA"/>
</dbReference>
<dbReference type="PANTHER" id="PTHR31096">
    <property type="entry name" value="ACT DOMAIN-CONTAINING PROTEIN ACR4-RELATED"/>
    <property type="match status" value="1"/>
</dbReference>
<feature type="compositionally biased region" description="Low complexity" evidence="2">
    <location>
        <begin position="400"/>
        <end position="419"/>
    </location>
</feature>
<sequence length="671" mass="71675">MLSLAPGMSKLKRSSQALSQLDFPHHDALSTFAGSTHPRDPQRSEAALGVDSYDNHINSELRVNPPRVTVENQATGEPWTVVTVDSANRPGILVEVVQNFTEMNLVVRKAWISSDGGWFVDVFHVSTADGTPVLDPDTLDRIRHMLNWDNSEYLSPERGSSAAADAAAAAAVAAHAAAAATVPMDSAALAAAPKSPLGNSSEDDEGELLTVFELGGPDRPGLLLEVVTLLEHRGLVIVSSQLWTHTGRVALVIACRDKGRQGMALHASLNEILGQYGAGDGSTGVAFINANVTSEELHTERRLHALMLQVRDLEDAQEMRSSSTHTTPRDATMSARGSEDRLDALVAQAWPSCVRRWDESGAGAARSAPLAASPGIGHNLSNLSGGGVVMSSSYPDTLEAAASQTSQQQKKQSSSRRAAPTANHNAADINKTAQLSSSSPTSTNAADFSAPTTPSKPGSDVSQDEEVAVTTSTAGRSYTHIYVRCPDRAKLLFDTVCTLADLQYSVYHATIDSAAGMAYQEYYVLNSITNAPITDRVEKRLVERTMRAAIARRSTKGIRVAADMGTMQLSTLMINVSLLVKSAGLNVTKADVAMNHYMTGMVFHVLRSDGSVPTREEVEECMLQMPAHTVVGEVEASPNEISHAFGAQAETMERMVRQLSLNWAGGPVEAQ</sequence>
<name>A0A830HPQ1_9CHLO</name>
<evidence type="ECO:0000259" key="3">
    <source>
        <dbReference type="PROSITE" id="PS51671"/>
    </source>
</evidence>
<protein>
    <recommendedName>
        <fullName evidence="3">ACT domain-containing protein</fullName>
    </recommendedName>
</protein>
<dbReference type="AlphaFoldDB" id="A0A830HPQ1"/>
<evidence type="ECO:0000313" key="4">
    <source>
        <dbReference type="EMBL" id="GHP08723.1"/>
    </source>
</evidence>
<dbReference type="InterPro" id="IPR045865">
    <property type="entry name" value="ACT-like_dom_sf"/>
</dbReference>
<dbReference type="PROSITE" id="PS51671">
    <property type="entry name" value="ACT"/>
    <property type="match status" value="1"/>
</dbReference>
<dbReference type="OrthoDB" id="2019938at2759"/>
<feature type="compositionally biased region" description="Polar residues" evidence="2">
    <location>
        <begin position="431"/>
        <end position="456"/>
    </location>
</feature>
<organism evidence="4 5">
    <name type="scientific">Pycnococcus provasolii</name>
    <dbReference type="NCBI Taxonomy" id="41880"/>
    <lineage>
        <taxon>Eukaryota</taxon>
        <taxon>Viridiplantae</taxon>
        <taxon>Chlorophyta</taxon>
        <taxon>Pseudoscourfieldiophyceae</taxon>
        <taxon>Pseudoscourfieldiales</taxon>
        <taxon>Pycnococcaceae</taxon>
        <taxon>Pycnococcus</taxon>
    </lineage>
</organism>